<evidence type="ECO:0000313" key="2">
    <source>
        <dbReference type="EMBL" id="KIC90698.1"/>
    </source>
</evidence>
<sequence length="130" mass="14494">MASKRPAYYFLLIASLLNVAMLLGVASHYTPNLRLSNQRNIRSARRNEVSVSATTLNSDLKPAIASAFKADTAKPARQIASPLAFITGLFFLPLLSRIPGNLRLILHHQNSNLQLQRYRLSAEHPPEYVL</sequence>
<evidence type="ECO:0000313" key="3">
    <source>
        <dbReference type="Proteomes" id="UP000031408"/>
    </source>
</evidence>
<comment type="caution">
    <text evidence="2">The sequence shown here is derived from an EMBL/GenBank/DDBJ whole genome shotgun (WGS) entry which is preliminary data.</text>
</comment>
<name>A0A0C1L509_9BACT</name>
<dbReference type="RefSeq" id="WP_039144366.1">
    <property type="nucleotide sequence ID" value="NZ_JSVC01000045.1"/>
</dbReference>
<dbReference type="EMBL" id="JSVC01000045">
    <property type="protein sequence ID" value="KIC90698.1"/>
    <property type="molecule type" value="Genomic_DNA"/>
</dbReference>
<organism evidence="2 3">
    <name type="scientific">Flavihumibacter solisilvae</name>
    <dbReference type="NCBI Taxonomy" id="1349421"/>
    <lineage>
        <taxon>Bacteria</taxon>
        <taxon>Pseudomonadati</taxon>
        <taxon>Bacteroidota</taxon>
        <taxon>Chitinophagia</taxon>
        <taxon>Chitinophagales</taxon>
        <taxon>Chitinophagaceae</taxon>
        <taxon>Flavihumibacter</taxon>
    </lineage>
</organism>
<keyword evidence="1" id="KW-0812">Transmembrane</keyword>
<reference evidence="2 3" key="1">
    <citation type="submission" date="2014-11" db="EMBL/GenBank/DDBJ databases">
        <title>Genome sequence of Flavihumibacter solisilvae 3-3.</title>
        <authorList>
            <person name="Zhou G."/>
            <person name="Li M."/>
            <person name="Wang G."/>
        </authorList>
    </citation>
    <scope>NUCLEOTIDE SEQUENCE [LARGE SCALE GENOMIC DNA]</scope>
    <source>
        <strain evidence="2 3">3-3</strain>
    </source>
</reference>
<protein>
    <submittedName>
        <fullName evidence="2">Uncharacterized protein</fullName>
    </submittedName>
</protein>
<proteinExistence type="predicted"/>
<gene>
    <name evidence="2" type="ORF">OI18_22625</name>
</gene>
<keyword evidence="1" id="KW-1133">Transmembrane helix</keyword>
<dbReference type="STRING" id="1349421.OI18_22625"/>
<dbReference type="AlphaFoldDB" id="A0A0C1L509"/>
<feature type="transmembrane region" description="Helical" evidence="1">
    <location>
        <begin position="79"/>
        <end position="96"/>
    </location>
</feature>
<dbReference type="Proteomes" id="UP000031408">
    <property type="component" value="Unassembled WGS sequence"/>
</dbReference>
<evidence type="ECO:0000256" key="1">
    <source>
        <dbReference type="SAM" id="Phobius"/>
    </source>
</evidence>
<feature type="transmembrane region" description="Helical" evidence="1">
    <location>
        <begin position="7"/>
        <end position="29"/>
    </location>
</feature>
<keyword evidence="3" id="KW-1185">Reference proteome</keyword>
<keyword evidence="1" id="KW-0472">Membrane</keyword>
<accession>A0A0C1L509</accession>